<keyword evidence="9" id="KW-1185">Reference proteome</keyword>
<evidence type="ECO:0000256" key="1">
    <source>
        <dbReference type="ARBA" id="ARBA00022490"/>
    </source>
</evidence>
<dbReference type="Pfam" id="PF07499">
    <property type="entry name" value="RuvA_C"/>
    <property type="match status" value="1"/>
</dbReference>
<comment type="domain">
    <text evidence="6">Has three domains with a flexible linker between the domains II and III and assumes an 'L' shape. Domain III is highly mobile and contacts RuvB.</text>
</comment>
<sequence length="206" mass="22574">MIGRITGTLLEKKAPELLVDVAGIGYEVQAPMSTFYQLPATGQGVVLHTHLVVREDAHQLFGFFEQQERELFRALIKVNGIGPKVALAILSGVPADEFVRLVHSNDVTALTKIPGIGKKTAERLVLDMRDRLKSWQISSAGEDASALPGFSEQSDARQGSEEAETALIALGYKPAEAARMVVRVMRDKPELNRSEDIIRLALRAML</sequence>
<dbReference type="GO" id="GO:0048476">
    <property type="term" value="C:Holliday junction resolvase complex"/>
    <property type="evidence" value="ECO:0007669"/>
    <property type="project" value="UniProtKB-UniRule"/>
</dbReference>
<dbReference type="PATRIC" id="fig|1249552.3.peg.1991"/>
<name>A0A0S2KF93_9GAMM</name>
<dbReference type="AlphaFoldDB" id="A0A0S2KF93"/>
<dbReference type="NCBIfam" id="TIGR00084">
    <property type="entry name" value="ruvA"/>
    <property type="match status" value="1"/>
</dbReference>
<dbReference type="OrthoDB" id="5293449at2"/>
<feature type="domain" description="Helix-hairpin-helix DNA-binding motif class 1" evidence="7">
    <location>
        <begin position="108"/>
        <end position="127"/>
    </location>
</feature>
<keyword evidence="8" id="KW-0378">Hydrolase</keyword>
<dbReference type="RefSeq" id="WP_058022097.1">
    <property type="nucleotide sequence ID" value="NZ_CP013189.1"/>
</dbReference>
<dbReference type="STRING" id="1249552.PS2015_1985"/>
<keyword evidence="5 6" id="KW-0234">DNA repair</keyword>
<keyword evidence="1 6" id="KW-0963">Cytoplasm</keyword>
<feature type="region of interest" description="Domain III" evidence="6">
    <location>
        <begin position="161"/>
        <end position="206"/>
    </location>
</feature>
<dbReference type="HAMAP" id="MF_00031">
    <property type="entry name" value="DNA_HJ_migration_RuvA"/>
    <property type="match status" value="1"/>
</dbReference>
<dbReference type="CDD" id="cd14332">
    <property type="entry name" value="UBA_RuvA_C"/>
    <property type="match status" value="1"/>
</dbReference>
<dbReference type="InterPro" id="IPR003583">
    <property type="entry name" value="Hlx-hairpin-Hlx_DNA-bd_motif"/>
</dbReference>
<accession>A0A0S2KF93</accession>
<dbReference type="GO" id="GO:0009379">
    <property type="term" value="C:Holliday junction helicase complex"/>
    <property type="evidence" value="ECO:0007669"/>
    <property type="project" value="InterPro"/>
</dbReference>
<dbReference type="Pfam" id="PF14520">
    <property type="entry name" value="HHH_5"/>
    <property type="match status" value="1"/>
</dbReference>
<reference evidence="8 9" key="1">
    <citation type="submission" date="2015-11" db="EMBL/GenBank/DDBJ databases">
        <authorList>
            <person name="Zhang Y."/>
            <person name="Guo Z."/>
        </authorList>
    </citation>
    <scope>NUCLEOTIDE SEQUENCE [LARGE SCALE GENOMIC DNA]</scope>
    <source>
        <strain evidence="8 9">KCTC 32221</strain>
    </source>
</reference>
<feature type="region of interest" description="Domain I" evidence="6">
    <location>
        <begin position="1"/>
        <end position="64"/>
    </location>
</feature>
<comment type="similarity">
    <text evidence="6">Belongs to the RuvA family.</text>
</comment>
<feature type="domain" description="Helix-hairpin-helix DNA-binding motif class 1" evidence="7">
    <location>
        <begin position="73"/>
        <end position="92"/>
    </location>
</feature>
<dbReference type="SUPFAM" id="SSF46929">
    <property type="entry name" value="DNA helicase RuvA subunit, C-terminal domain"/>
    <property type="match status" value="1"/>
</dbReference>
<gene>
    <name evidence="6" type="primary">ruvA</name>
    <name evidence="8" type="ORF">PS2015_1985</name>
</gene>
<keyword evidence="3 6" id="KW-0238">DNA-binding</keyword>
<comment type="function">
    <text evidence="6">The RuvA-RuvB-RuvC complex processes Holliday junction (HJ) DNA during genetic recombination and DNA repair, while the RuvA-RuvB complex plays an important role in the rescue of blocked DNA replication forks via replication fork reversal (RFR). RuvA specifically binds to HJ cruciform DNA, conferring on it an open structure. The RuvB hexamer acts as an ATP-dependent pump, pulling dsDNA into and through the RuvAB complex. HJ branch migration allows RuvC to scan DNA until it finds its consensus sequence, where it cleaves and resolves the cruciform DNA.</text>
</comment>
<dbReference type="Proteomes" id="UP000065641">
    <property type="component" value="Chromosome"/>
</dbReference>
<keyword evidence="8" id="KW-0347">Helicase</keyword>
<comment type="subunit">
    <text evidence="6">Homotetramer. Forms an RuvA(8)-RuvB(12)-Holliday junction (HJ) complex. HJ DNA is sandwiched between 2 RuvA tetramers; dsDNA enters through RuvA and exits via RuvB. An RuvB hexamer assembles on each DNA strand where it exits the tetramer. Each RuvB hexamer is contacted by two RuvA subunits (via domain III) on 2 adjacent RuvB subunits; this complex drives branch migration. In the full resolvosome a probable DNA-RuvA(4)-RuvB(12)-RuvC(2) complex forms which resolves the HJ.</text>
</comment>
<dbReference type="Gene3D" id="1.10.150.20">
    <property type="entry name" value="5' to 3' exonuclease, C-terminal subdomain"/>
    <property type="match status" value="1"/>
</dbReference>
<dbReference type="Gene3D" id="1.10.8.10">
    <property type="entry name" value="DNA helicase RuvA subunit, C-terminal domain"/>
    <property type="match status" value="1"/>
</dbReference>
<evidence type="ECO:0000313" key="8">
    <source>
        <dbReference type="EMBL" id="ALO46626.1"/>
    </source>
</evidence>
<comment type="caution">
    <text evidence="6">Lacks conserved residue(s) required for the propagation of feature annotation.</text>
</comment>
<dbReference type="InterPro" id="IPR013849">
    <property type="entry name" value="DNA_helicase_Holl-junc_RuvA_I"/>
</dbReference>
<keyword evidence="4 6" id="KW-0233">DNA recombination</keyword>
<dbReference type="GO" id="GO:0005737">
    <property type="term" value="C:cytoplasm"/>
    <property type="evidence" value="ECO:0007669"/>
    <property type="project" value="UniProtKB-SubCell"/>
</dbReference>
<dbReference type="SUPFAM" id="SSF50249">
    <property type="entry name" value="Nucleic acid-binding proteins"/>
    <property type="match status" value="1"/>
</dbReference>
<keyword evidence="8" id="KW-0067">ATP-binding</keyword>
<evidence type="ECO:0000259" key="7">
    <source>
        <dbReference type="SMART" id="SM00278"/>
    </source>
</evidence>
<dbReference type="GO" id="GO:0009378">
    <property type="term" value="F:four-way junction helicase activity"/>
    <property type="evidence" value="ECO:0007669"/>
    <property type="project" value="InterPro"/>
</dbReference>
<dbReference type="InterPro" id="IPR036267">
    <property type="entry name" value="RuvA_C_sf"/>
</dbReference>
<evidence type="ECO:0000256" key="2">
    <source>
        <dbReference type="ARBA" id="ARBA00022763"/>
    </source>
</evidence>
<proteinExistence type="inferred from homology"/>
<dbReference type="KEGG" id="pspi:PS2015_1985"/>
<dbReference type="Gene3D" id="2.40.50.140">
    <property type="entry name" value="Nucleic acid-binding proteins"/>
    <property type="match status" value="1"/>
</dbReference>
<dbReference type="GO" id="GO:0005524">
    <property type="term" value="F:ATP binding"/>
    <property type="evidence" value="ECO:0007669"/>
    <property type="project" value="InterPro"/>
</dbReference>
<dbReference type="InterPro" id="IPR000085">
    <property type="entry name" value="RuvA"/>
</dbReference>
<dbReference type="InterPro" id="IPR011114">
    <property type="entry name" value="RuvA_C"/>
</dbReference>
<dbReference type="EMBL" id="CP013189">
    <property type="protein sequence ID" value="ALO46626.1"/>
    <property type="molecule type" value="Genomic_DNA"/>
</dbReference>
<dbReference type="GO" id="GO:0006281">
    <property type="term" value="P:DNA repair"/>
    <property type="evidence" value="ECO:0007669"/>
    <property type="project" value="UniProtKB-UniRule"/>
</dbReference>
<keyword evidence="2 6" id="KW-0227">DNA damage</keyword>
<evidence type="ECO:0000256" key="5">
    <source>
        <dbReference type="ARBA" id="ARBA00023204"/>
    </source>
</evidence>
<dbReference type="GO" id="GO:0000400">
    <property type="term" value="F:four-way junction DNA binding"/>
    <property type="evidence" value="ECO:0007669"/>
    <property type="project" value="UniProtKB-UniRule"/>
</dbReference>
<dbReference type="Pfam" id="PF01330">
    <property type="entry name" value="RuvA_N"/>
    <property type="match status" value="1"/>
</dbReference>
<dbReference type="GO" id="GO:0006310">
    <property type="term" value="P:DNA recombination"/>
    <property type="evidence" value="ECO:0007669"/>
    <property type="project" value="UniProtKB-UniRule"/>
</dbReference>
<keyword evidence="8" id="KW-0547">Nucleotide-binding</keyword>
<dbReference type="SUPFAM" id="SSF47781">
    <property type="entry name" value="RuvA domain 2-like"/>
    <property type="match status" value="1"/>
</dbReference>
<organism evidence="8 9">
    <name type="scientific">Pseudohongiella spirulinae</name>
    <dbReference type="NCBI Taxonomy" id="1249552"/>
    <lineage>
        <taxon>Bacteria</taxon>
        <taxon>Pseudomonadati</taxon>
        <taxon>Pseudomonadota</taxon>
        <taxon>Gammaproteobacteria</taxon>
        <taxon>Pseudomonadales</taxon>
        <taxon>Pseudohongiellaceae</taxon>
        <taxon>Pseudohongiella</taxon>
    </lineage>
</organism>
<dbReference type="InterPro" id="IPR012340">
    <property type="entry name" value="NA-bd_OB-fold"/>
</dbReference>
<evidence type="ECO:0000256" key="6">
    <source>
        <dbReference type="HAMAP-Rule" id="MF_00031"/>
    </source>
</evidence>
<dbReference type="InterPro" id="IPR010994">
    <property type="entry name" value="RuvA_2-like"/>
</dbReference>
<evidence type="ECO:0000256" key="3">
    <source>
        <dbReference type="ARBA" id="ARBA00023125"/>
    </source>
</evidence>
<dbReference type="SMART" id="SM00278">
    <property type="entry name" value="HhH1"/>
    <property type="match status" value="2"/>
</dbReference>
<evidence type="ECO:0000313" key="9">
    <source>
        <dbReference type="Proteomes" id="UP000065641"/>
    </source>
</evidence>
<comment type="subcellular location">
    <subcellularLocation>
        <location evidence="6">Cytoplasm</location>
    </subcellularLocation>
</comment>
<evidence type="ECO:0000256" key="4">
    <source>
        <dbReference type="ARBA" id="ARBA00023172"/>
    </source>
</evidence>
<protein>
    <recommendedName>
        <fullName evidence="6">Holliday junction branch migration complex subunit RuvA</fullName>
    </recommendedName>
</protein>